<dbReference type="Proteomes" id="UP001447374">
    <property type="component" value="Unassembled WGS sequence"/>
</dbReference>
<gene>
    <name evidence="1" type="ORF">ABQG75_05275</name>
</gene>
<sequence>MANRPVFVPRHDGETLVDIINIEFDWHPGLAVSQKQKSVASLHNHYREQTGACAILEVSSKSTEELGSQLSAFNMGLQSKRGHFFSVEALFQSSKVFEDNGKVNGPFREIMYLSSAEAKRYDKLKSSGNIACFSYQPNTARPAVIWQLEPKTAFYDWLYINALHISPWKERVMEYEAFTDIEFNPKKSVNCQAYSVALYQALRVRGYLRGAVPAQDEFLTILKRFVLKNSSDKNDMNISLL</sequence>
<evidence type="ECO:0000313" key="1">
    <source>
        <dbReference type="EMBL" id="MER0125148.1"/>
    </source>
</evidence>
<comment type="caution">
    <text evidence="1">The sequence shown here is derived from an EMBL/GenBank/DDBJ whole genome shotgun (WGS) entry which is preliminary data.</text>
</comment>
<keyword evidence="2" id="KW-1185">Reference proteome</keyword>
<dbReference type="Pfam" id="PF22397">
    <property type="entry name" value="NADAR-DarT1"/>
    <property type="match status" value="1"/>
</dbReference>
<name>A0ABV1PJY1_9ENTR</name>
<accession>A0ABV1PJY1</accession>
<protein>
    <submittedName>
        <fullName evidence="1">Uncharacterized protein</fullName>
    </submittedName>
</protein>
<dbReference type="InterPro" id="IPR053913">
    <property type="entry name" value="NADAR-DarT1"/>
</dbReference>
<evidence type="ECO:0000313" key="2">
    <source>
        <dbReference type="Proteomes" id="UP001447374"/>
    </source>
</evidence>
<dbReference type="RefSeq" id="WP_024556903.1">
    <property type="nucleotide sequence ID" value="NZ_JBEHGX010000002.1"/>
</dbReference>
<organism evidence="1 2">
    <name type="scientific">Franconibacter daqui</name>
    <dbReference type="NCBI Taxonomy" id="2047724"/>
    <lineage>
        <taxon>Bacteria</taxon>
        <taxon>Pseudomonadati</taxon>
        <taxon>Pseudomonadota</taxon>
        <taxon>Gammaproteobacteria</taxon>
        <taxon>Enterobacterales</taxon>
        <taxon>Enterobacteriaceae</taxon>
        <taxon>Franconibacter</taxon>
    </lineage>
</organism>
<reference evidence="1 2" key="1">
    <citation type="submission" date="2024-06" db="EMBL/GenBank/DDBJ databases">
        <title>Fanconibacter daqui strain Q02 whole shotgun sequencing project.</title>
        <authorList>
            <person name="Rodrigues J.W.A."/>
            <person name="Viana L.C."/>
            <person name="Vieira E.C."/>
            <person name="Souza F.O.L."/>
            <person name="Alegria O.C."/>
            <person name="Patroca S."/>
            <person name="Cruz A.C.R."/>
            <person name="Nunes A.R.C."/>
        </authorList>
    </citation>
    <scope>NUCLEOTIDE SEQUENCE [LARGE SCALE GENOMIC DNA]</scope>
    <source>
        <strain evidence="1 2">Q02</strain>
    </source>
</reference>
<dbReference type="EMBL" id="JBEHGX010000002">
    <property type="protein sequence ID" value="MER0125148.1"/>
    <property type="molecule type" value="Genomic_DNA"/>
</dbReference>
<proteinExistence type="predicted"/>